<proteinExistence type="predicted"/>
<evidence type="ECO:0000313" key="3">
    <source>
        <dbReference type="EMBL" id="HEF64893.1"/>
    </source>
</evidence>
<dbReference type="EMBL" id="DSJL01000009">
    <property type="protein sequence ID" value="HEF64893.1"/>
    <property type="molecule type" value="Genomic_DNA"/>
</dbReference>
<dbReference type="PANTHER" id="PTHR43586:SF8">
    <property type="entry name" value="CYSTEINE DESULFURASE 1, CHLOROPLASTIC"/>
    <property type="match status" value="1"/>
</dbReference>
<organism evidence="3">
    <name type="scientific">Thermomicrobium roseum</name>
    <dbReference type="NCBI Taxonomy" id="500"/>
    <lineage>
        <taxon>Bacteria</taxon>
        <taxon>Pseudomonadati</taxon>
        <taxon>Thermomicrobiota</taxon>
        <taxon>Thermomicrobia</taxon>
        <taxon>Thermomicrobiales</taxon>
        <taxon>Thermomicrobiaceae</taxon>
        <taxon>Thermomicrobium</taxon>
    </lineage>
</organism>
<dbReference type="GO" id="GO:0008483">
    <property type="term" value="F:transaminase activity"/>
    <property type="evidence" value="ECO:0007669"/>
    <property type="project" value="UniProtKB-KW"/>
</dbReference>
<name>A0A7C1FYX6_THERO</name>
<keyword evidence="1" id="KW-0663">Pyridoxal phosphate</keyword>
<keyword evidence="3" id="KW-0032">Aminotransferase</keyword>
<protein>
    <submittedName>
        <fullName evidence="3">Aminotransferase class V-fold PLP-dependent enzyme</fullName>
    </submittedName>
</protein>
<dbReference type="Pfam" id="PF00266">
    <property type="entry name" value="Aminotran_5"/>
    <property type="match status" value="1"/>
</dbReference>
<evidence type="ECO:0000256" key="1">
    <source>
        <dbReference type="ARBA" id="ARBA00022898"/>
    </source>
</evidence>
<gene>
    <name evidence="3" type="ORF">ENP47_04765</name>
</gene>
<dbReference type="SUPFAM" id="SSF53383">
    <property type="entry name" value="PLP-dependent transferases"/>
    <property type="match status" value="1"/>
</dbReference>
<dbReference type="InterPro" id="IPR000192">
    <property type="entry name" value="Aminotrans_V_dom"/>
</dbReference>
<evidence type="ECO:0000259" key="2">
    <source>
        <dbReference type="Pfam" id="PF00266"/>
    </source>
</evidence>
<dbReference type="InterPro" id="IPR015422">
    <property type="entry name" value="PyrdxlP-dep_Trfase_small"/>
</dbReference>
<dbReference type="Gene3D" id="3.90.1150.10">
    <property type="entry name" value="Aspartate Aminotransferase, domain 1"/>
    <property type="match status" value="1"/>
</dbReference>
<feature type="domain" description="Aminotransferase class V" evidence="2">
    <location>
        <begin position="36"/>
        <end position="381"/>
    </location>
</feature>
<reference evidence="3" key="1">
    <citation type="journal article" date="2020" name="mSystems">
        <title>Genome- and Community-Level Interaction Insights into Carbon Utilization and Element Cycling Functions of Hydrothermarchaeota in Hydrothermal Sediment.</title>
        <authorList>
            <person name="Zhou Z."/>
            <person name="Liu Y."/>
            <person name="Xu W."/>
            <person name="Pan J."/>
            <person name="Luo Z.H."/>
            <person name="Li M."/>
        </authorList>
    </citation>
    <scope>NUCLEOTIDE SEQUENCE [LARGE SCALE GENOMIC DNA]</scope>
    <source>
        <strain evidence="3">SpSt-222</strain>
    </source>
</reference>
<dbReference type="InterPro" id="IPR015424">
    <property type="entry name" value="PyrdxlP-dep_Trfase"/>
</dbReference>
<keyword evidence="3" id="KW-0808">Transferase</keyword>
<dbReference type="Gene3D" id="3.40.640.10">
    <property type="entry name" value="Type I PLP-dependent aspartate aminotransferase-like (Major domain)"/>
    <property type="match status" value="1"/>
</dbReference>
<dbReference type="AlphaFoldDB" id="A0A7C1FYX6"/>
<comment type="caution">
    <text evidence="3">The sequence shown here is derived from an EMBL/GenBank/DDBJ whole genome shotgun (WGS) entry which is preliminary data.</text>
</comment>
<dbReference type="PANTHER" id="PTHR43586">
    <property type="entry name" value="CYSTEINE DESULFURASE"/>
    <property type="match status" value="1"/>
</dbReference>
<sequence>MYDLPSVRAQLPTLRSFTYLNTGTLGLMAEPVLARYREAVERAQRFGHLVLEEFQEASEGVRSELAELLGVRSEELAFTGNTTDGIALVLASFPFEAGDRILTSDQEHPAVLLPLTLACRRRGVVVERFRVGTEKEETQEAFGAALMRTRPRLVVVSHVSCETGVRLPIEDMTRMAQAEGARVLLDTAQSIGQFPVNLAGLGVDFAAGNGHKWLHGPQGTGFLYVRQDNLDLLEPPLVGDGAVVPPFDRHSFQFDGTNWYFRGDARRFEYGTRDLARVIGLGAAIEYLAGLGWEAIAQHQARLVATLRERLEHHPSIRWYSATSQEDGSGLVTLGLTGWNGERLSRVLWEEYRIVQRRVQVPNGVRVSCAYFTSEDDLDRLVSALEELARYHR</sequence>
<accession>A0A7C1FYX6</accession>
<dbReference type="InterPro" id="IPR015421">
    <property type="entry name" value="PyrdxlP-dep_Trfase_major"/>
</dbReference>